<dbReference type="Gene3D" id="3.30.160.60">
    <property type="entry name" value="Classic Zinc Finger"/>
    <property type="match status" value="2"/>
</dbReference>
<evidence type="ECO:0000256" key="1">
    <source>
        <dbReference type="ARBA" id="ARBA00022723"/>
    </source>
</evidence>
<evidence type="ECO:0000313" key="8">
    <source>
        <dbReference type="Proteomes" id="UP001162164"/>
    </source>
</evidence>
<evidence type="ECO:0000313" key="7">
    <source>
        <dbReference type="EMBL" id="KAJ8973225.1"/>
    </source>
</evidence>
<accession>A0ABQ9J549</accession>
<dbReference type="PANTHER" id="PTHR24379">
    <property type="entry name" value="KRAB AND ZINC FINGER DOMAIN-CONTAINING"/>
    <property type="match status" value="1"/>
</dbReference>
<dbReference type="InterPro" id="IPR013087">
    <property type="entry name" value="Znf_C2H2_type"/>
</dbReference>
<dbReference type="Proteomes" id="UP001162164">
    <property type="component" value="Unassembled WGS sequence"/>
</dbReference>
<dbReference type="Pfam" id="PF12874">
    <property type="entry name" value="zf-met"/>
    <property type="match status" value="1"/>
</dbReference>
<keyword evidence="2" id="KW-0677">Repeat</keyword>
<dbReference type="SMART" id="SM00355">
    <property type="entry name" value="ZnF_C2H2"/>
    <property type="match status" value="4"/>
</dbReference>
<keyword evidence="3 5" id="KW-0863">Zinc-finger</keyword>
<keyword evidence="1" id="KW-0479">Metal-binding</keyword>
<dbReference type="SUPFAM" id="SSF57667">
    <property type="entry name" value="beta-beta-alpha zinc fingers"/>
    <property type="match status" value="2"/>
</dbReference>
<dbReference type="InterPro" id="IPR036236">
    <property type="entry name" value="Znf_C2H2_sf"/>
</dbReference>
<gene>
    <name evidence="7" type="ORF">NQ317_004135</name>
</gene>
<keyword evidence="8" id="KW-1185">Reference proteome</keyword>
<keyword evidence="4" id="KW-0862">Zinc</keyword>
<proteinExistence type="predicted"/>
<name>A0ABQ9J549_9CUCU</name>
<comment type="caution">
    <text evidence="7">The sequence shown here is derived from an EMBL/GenBank/DDBJ whole genome shotgun (WGS) entry which is preliminary data.</text>
</comment>
<evidence type="ECO:0000256" key="4">
    <source>
        <dbReference type="ARBA" id="ARBA00022833"/>
    </source>
</evidence>
<evidence type="ECO:0000256" key="3">
    <source>
        <dbReference type="ARBA" id="ARBA00022771"/>
    </source>
</evidence>
<evidence type="ECO:0000256" key="5">
    <source>
        <dbReference type="PROSITE-ProRule" id="PRU00042"/>
    </source>
</evidence>
<reference evidence="7" key="1">
    <citation type="journal article" date="2023" name="Insect Mol. Biol.">
        <title>Genome sequencing provides insights into the evolution of gene families encoding plant cell wall-degrading enzymes in longhorned beetles.</title>
        <authorList>
            <person name="Shin N.R."/>
            <person name="Okamura Y."/>
            <person name="Kirsch R."/>
            <person name="Pauchet Y."/>
        </authorList>
    </citation>
    <scope>NUCLEOTIDE SEQUENCE</scope>
    <source>
        <strain evidence="7">MMC_N1</strain>
    </source>
</reference>
<sequence length="311" mass="36927">MADLTKVKNDNTLKSGRKMQEIIVYHPIMYSGTCTSCVKLLTSYVNFAITCQGTEEKINFYRETEQDESITKLSNILIFLSEDTQYNNVNIKKKTLVIIWSTVLKSPTSKKKWSCIHVKRVNIKPNINETILRWSCMDANHVSIRQDIKKALIDIFLIHRKNSEVEMYTCETCQYETKRKENLKSHLLVHREYSEVEIYACETCNFKTKYKISLRRHLLVHKQNSKVEIKAYACERCEYKTKHKSCLTRHAWIHRKNSEVKIYTCETCRYKTKHKGNLKIHLWFIKKILKWRCIHAKRVNTGQSIRIVIQR</sequence>
<dbReference type="EMBL" id="JAPWTJ010001212">
    <property type="protein sequence ID" value="KAJ8973225.1"/>
    <property type="molecule type" value="Genomic_DNA"/>
</dbReference>
<protein>
    <recommendedName>
        <fullName evidence="6">C2H2-type domain-containing protein</fullName>
    </recommendedName>
</protein>
<dbReference type="PROSITE" id="PS50157">
    <property type="entry name" value="ZINC_FINGER_C2H2_2"/>
    <property type="match status" value="3"/>
</dbReference>
<feature type="domain" description="C2H2-type" evidence="6">
    <location>
        <begin position="199"/>
        <end position="226"/>
    </location>
</feature>
<evidence type="ECO:0000256" key="2">
    <source>
        <dbReference type="ARBA" id="ARBA00022737"/>
    </source>
</evidence>
<organism evidence="7 8">
    <name type="scientific">Molorchus minor</name>
    <dbReference type="NCBI Taxonomy" id="1323400"/>
    <lineage>
        <taxon>Eukaryota</taxon>
        <taxon>Metazoa</taxon>
        <taxon>Ecdysozoa</taxon>
        <taxon>Arthropoda</taxon>
        <taxon>Hexapoda</taxon>
        <taxon>Insecta</taxon>
        <taxon>Pterygota</taxon>
        <taxon>Neoptera</taxon>
        <taxon>Endopterygota</taxon>
        <taxon>Coleoptera</taxon>
        <taxon>Polyphaga</taxon>
        <taxon>Cucujiformia</taxon>
        <taxon>Chrysomeloidea</taxon>
        <taxon>Cerambycidae</taxon>
        <taxon>Lamiinae</taxon>
        <taxon>Monochamini</taxon>
        <taxon>Molorchus</taxon>
    </lineage>
</organism>
<feature type="domain" description="C2H2-type" evidence="6">
    <location>
        <begin position="232"/>
        <end position="259"/>
    </location>
</feature>
<dbReference type="PANTHER" id="PTHR24379:SF121">
    <property type="entry name" value="C2H2-TYPE DOMAIN-CONTAINING PROTEIN"/>
    <property type="match status" value="1"/>
</dbReference>
<evidence type="ECO:0000259" key="6">
    <source>
        <dbReference type="PROSITE" id="PS50157"/>
    </source>
</evidence>
<feature type="domain" description="C2H2-type" evidence="6">
    <location>
        <begin position="168"/>
        <end position="195"/>
    </location>
</feature>
<dbReference type="Pfam" id="PF00096">
    <property type="entry name" value="zf-C2H2"/>
    <property type="match status" value="1"/>
</dbReference>